<dbReference type="InterPro" id="IPR046533">
    <property type="entry name" value="DUF6598"/>
</dbReference>
<dbReference type="EMBL" id="RWGY01000009">
    <property type="protein sequence ID" value="TVU35369.1"/>
    <property type="molecule type" value="Genomic_DNA"/>
</dbReference>
<evidence type="ECO:0000313" key="3">
    <source>
        <dbReference type="Proteomes" id="UP000324897"/>
    </source>
</evidence>
<dbReference type="PANTHER" id="PTHR33065:SF88">
    <property type="entry name" value="OS11G0104220 PROTEIN"/>
    <property type="match status" value="1"/>
</dbReference>
<protein>
    <recommendedName>
        <fullName evidence="1">DUF6598 domain-containing protein</fullName>
    </recommendedName>
</protein>
<reference evidence="2 3" key="1">
    <citation type="journal article" date="2019" name="Sci. Rep.">
        <title>A high-quality genome of Eragrostis curvula grass provides insights into Poaceae evolution and supports new strategies to enhance forage quality.</title>
        <authorList>
            <person name="Carballo J."/>
            <person name="Santos B.A.C.M."/>
            <person name="Zappacosta D."/>
            <person name="Garbus I."/>
            <person name="Selva J.P."/>
            <person name="Gallo C.A."/>
            <person name="Diaz A."/>
            <person name="Albertini E."/>
            <person name="Caccamo M."/>
            <person name="Echenique V."/>
        </authorList>
    </citation>
    <scope>NUCLEOTIDE SEQUENCE [LARGE SCALE GENOMIC DNA]</scope>
    <source>
        <strain evidence="3">cv. Victoria</strain>
        <tissue evidence="2">Leaf</tissue>
    </source>
</reference>
<evidence type="ECO:0000313" key="2">
    <source>
        <dbReference type="EMBL" id="TVU35369.1"/>
    </source>
</evidence>
<name>A0A5J9VGS3_9POAL</name>
<sequence length="284" mass="31851">MSQFFGPLNAITGSNIGPMRYTESGPPRFGGIPYDAMEIFSLKVTELKEVAVRDSLDHKRNVLFDRSKENCQTLTAEDSSLALTGPSRAIALIDPLEFEVELRVLGSRPSEETVLSALYFEYSNNSYNYSKSGLVRTQKRSSKRSTIELKYSQLHDPLEATIEVRHKGLCDFHGRFYAHVEYMGEDDIVLLDSRDLKVNFTPDGRVLLSRNVVLIEEGAKLILGVKAWQNGDVHIIVLWKTRLNSLLDSTAEATHPLMLGSVRCLLLLLGLYFARSCFCNLLGS</sequence>
<keyword evidence="3" id="KW-1185">Reference proteome</keyword>
<dbReference type="Proteomes" id="UP000324897">
    <property type="component" value="Unassembled WGS sequence"/>
</dbReference>
<evidence type="ECO:0000259" key="1">
    <source>
        <dbReference type="Pfam" id="PF20241"/>
    </source>
</evidence>
<dbReference type="AlphaFoldDB" id="A0A5J9VGS3"/>
<comment type="caution">
    <text evidence="2">The sequence shown here is derived from an EMBL/GenBank/DDBJ whole genome shotgun (WGS) entry which is preliminary data.</text>
</comment>
<feature type="domain" description="DUF6598" evidence="1">
    <location>
        <begin position="37"/>
        <end position="232"/>
    </location>
</feature>
<dbReference type="Pfam" id="PF20241">
    <property type="entry name" value="DUF6598"/>
    <property type="match status" value="1"/>
</dbReference>
<gene>
    <name evidence="2" type="ORF">EJB05_17256</name>
</gene>
<accession>A0A5J9VGS3</accession>
<dbReference type="OrthoDB" id="667227at2759"/>
<organism evidence="2 3">
    <name type="scientific">Eragrostis curvula</name>
    <name type="common">weeping love grass</name>
    <dbReference type="NCBI Taxonomy" id="38414"/>
    <lineage>
        <taxon>Eukaryota</taxon>
        <taxon>Viridiplantae</taxon>
        <taxon>Streptophyta</taxon>
        <taxon>Embryophyta</taxon>
        <taxon>Tracheophyta</taxon>
        <taxon>Spermatophyta</taxon>
        <taxon>Magnoliopsida</taxon>
        <taxon>Liliopsida</taxon>
        <taxon>Poales</taxon>
        <taxon>Poaceae</taxon>
        <taxon>PACMAD clade</taxon>
        <taxon>Chloridoideae</taxon>
        <taxon>Eragrostideae</taxon>
        <taxon>Eragrostidinae</taxon>
        <taxon>Eragrostis</taxon>
    </lineage>
</organism>
<proteinExistence type="predicted"/>
<dbReference type="Gramene" id="TVU35369">
    <property type="protein sequence ID" value="TVU35369"/>
    <property type="gene ID" value="EJB05_17256"/>
</dbReference>
<dbReference type="PANTHER" id="PTHR33065">
    <property type="entry name" value="OS07G0486400 PROTEIN"/>
    <property type="match status" value="1"/>
</dbReference>